<dbReference type="Proteomes" id="UP000319576">
    <property type="component" value="Chromosome"/>
</dbReference>
<sequence>MGVASELNDVPIASVERIRLRSGVVTIATLGVSYLHAMQLPWPRTVLVLPGGERRPVAAELGFVAPLDAPAVVTLALDAEVVLPGSRLSFVP</sequence>
<evidence type="ECO:0000313" key="2">
    <source>
        <dbReference type="Proteomes" id="UP000319576"/>
    </source>
</evidence>
<name>A0A517XQS0_9BACT</name>
<gene>
    <name evidence="1" type="ORF">ETAA1_17920</name>
</gene>
<protein>
    <submittedName>
        <fullName evidence="1">Uncharacterized protein</fullName>
    </submittedName>
</protein>
<evidence type="ECO:0000313" key="1">
    <source>
        <dbReference type="EMBL" id="QDU19854.1"/>
    </source>
</evidence>
<dbReference type="AlphaFoldDB" id="A0A517XQS0"/>
<keyword evidence="2" id="KW-1185">Reference proteome</keyword>
<dbReference type="RefSeq" id="WP_145236456.1">
    <property type="nucleotide sequence ID" value="NZ_CP036273.1"/>
</dbReference>
<reference evidence="1 2" key="1">
    <citation type="submission" date="2019-02" db="EMBL/GenBank/DDBJ databases">
        <title>Deep-cultivation of Planctomycetes and their phenomic and genomic characterization uncovers novel biology.</title>
        <authorList>
            <person name="Wiegand S."/>
            <person name="Jogler M."/>
            <person name="Boedeker C."/>
            <person name="Pinto D."/>
            <person name="Vollmers J."/>
            <person name="Rivas-Marin E."/>
            <person name="Kohn T."/>
            <person name="Peeters S.H."/>
            <person name="Heuer A."/>
            <person name="Rast P."/>
            <person name="Oberbeckmann S."/>
            <person name="Bunk B."/>
            <person name="Jeske O."/>
            <person name="Meyerdierks A."/>
            <person name="Storesund J.E."/>
            <person name="Kallscheuer N."/>
            <person name="Luecker S."/>
            <person name="Lage O.M."/>
            <person name="Pohl T."/>
            <person name="Merkel B.J."/>
            <person name="Hornburger P."/>
            <person name="Mueller R.-W."/>
            <person name="Bruemmer F."/>
            <person name="Labrenz M."/>
            <person name="Spormann A.M."/>
            <person name="Op den Camp H."/>
            <person name="Overmann J."/>
            <person name="Amann R."/>
            <person name="Jetten M.S.M."/>
            <person name="Mascher T."/>
            <person name="Medema M.H."/>
            <person name="Devos D.P."/>
            <person name="Kaster A.-K."/>
            <person name="Ovreas L."/>
            <person name="Rohde M."/>
            <person name="Galperin M.Y."/>
            <person name="Jogler C."/>
        </authorList>
    </citation>
    <scope>NUCLEOTIDE SEQUENCE [LARGE SCALE GENOMIC DNA]</scope>
    <source>
        <strain evidence="1 2">ETA_A1</strain>
    </source>
</reference>
<proteinExistence type="predicted"/>
<organism evidence="1 2">
    <name type="scientific">Urbifossiella limnaea</name>
    <dbReference type="NCBI Taxonomy" id="2528023"/>
    <lineage>
        <taxon>Bacteria</taxon>
        <taxon>Pseudomonadati</taxon>
        <taxon>Planctomycetota</taxon>
        <taxon>Planctomycetia</taxon>
        <taxon>Gemmatales</taxon>
        <taxon>Gemmataceae</taxon>
        <taxon>Urbifossiella</taxon>
    </lineage>
</organism>
<dbReference type="EMBL" id="CP036273">
    <property type="protein sequence ID" value="QDU19854.1"/>
    <property type="molecule type" value="Genomic_DNA"/>
</dbReference>
<dbReference type="KEGG" id="uli:ETAA1_17920"/>
<accession>A0A517XQS0</accession>